<name>A0AAW1YTP6_RUBAR</name>
<protein>
    <recommendedName>
        <fullName evidence="5">Transposase MuDR plant domain-containing protein</fullName>
    </recommendedName>
</protein>
<accession>A0AAW1YTP6</accession>
<dbReference type="Proteomes" id="UP001457282">
    <property type="component" value="Unassembled WGS sequence"/>
</dbReference>
<sequence>MYHGGCIRNNNYVGGKVDFYDNVDKDRMSLVEVDNMVMRLNQDYEGHKIDYWFKIGHEDDALTKISSDADVMTMCCCVPVIRLVILYLDHIDVIKELAEKPMKTMSPRPLKRSRGIVIRDVEDNVSTQQSKAPVVDPKDKGKHKMRDYGNKEEFFGVNFDSLQDIDVLDYMQSFGGVLEAKDRYDETRDDYGSQDADYIPQFADAEYDDYGIDNDEGFEGVEIEDGSNATTLVVEYSQGLGVEKGVQENDQEFEDNEDMFGGQDSDEERLGKSINSDGEFEDDFQEFNPKTDMKNPVFVKGMKFATIQVLRDALRERAIQDGWEYTYIKNDRSRLRVICKENDCPFELFASKMQHESTLMIKTYEPEHRCSRKFENNMVRVKYLTRRFMDQIKLNANWNTGNYT</sequence>
<dbReference type="AlphaFoldDB" id="A0AAW1YTP6"/>
<evidence type="ECO:0000313" key="3">
    <source>
        <dbReference type="EMBL" id="KAK9951610.1"/>
    </source>
</evidence>
<feature type="domain" description="PB1-like" evidence="2">
    <location>
        <begin position="1"/>
        <end position="76"/>
    </location>
</feature>
<proteinExistence type="predicted"/>
<evidence type="ECO:0008006" key="5">
    <source>
        <dbReference type="Google" id="ProtNLM"/>
    </source>
</evidence>
<evidence type="ECO:0000313" key="4">
    <source>
        <dbReference type="Proteomes" id="UP001457282"/>
    </source>
</evidence>
<gene>
    <name evidence="3" type="ORF">M0R45_007048</name>
</gene>
<dbReference type="Pfam" id="PF03108">
    <property type="entry name" value="DBD_Tnp_Mut"/>
    <property type="match status" value="1"/>
</dbReference>
<dbReference type="PANTHER" id="PTHR31973:SF199">
    <property type="entry name" value="SWIM-TYPE DOMAIN-CONTAINING PROTEIN"/>
    <property type="match status" value="1"/>
</dbReference>
<dbReference type="Pfam" id="PF26130">
    <property type="entry name" value="PB1-like"/>
    <property type="match status" value="1"/>
</dbReference>
<comment type="caution">
    <text evidence="3">The sequence shown here is derived from an EMBL/GenBank/DDBJ whole genome shotgun (WGS) entry which is preliminary data.</text>
</comment>
<reference evidence="3 4" key="1">
    <citation type="journal article" date="2023" name="G3 (Bethesda)">
        <title>A chromosome-length genome assembly and annotation of blackberry (Rubus argutus, cv. 'Hillquist').</title>
        <authorList>
            <person name="Bruna T."/>
            <person name="Aryal R."/>
            <person name="Dudchenko O."/>
            <person name="Sargent D.J."/>
            <person name="Mead D."/>
            <person name="Buti M."/>
            <person name="Cavallini A."/>
            <person name="Hytonen T."/>
            <person name="Andres J."/>
            <person name="Pham M."/>
            <person name="Weisz D."/>
            <person name="Mascagni F."/>
            <person name="Usai G."/>
            <person name="Natali L."/>
            <person name="Bassil N."/>
            <person name="Fernandez G.E."/>
            <person name="Lomsadze A."/>
            <person name="Armour M."/>
            <person name="Olukolu B."/>
            <person name="Poorten T."/>
            <person name="Britton C."/>
            <person name="Davik J."/>
            <person name="Ashrafi H."/>
            <person name="Aiden E.L."/>
            <person name="Borodovsky M."/>
            <person name="Worthington M."/>
        </authorList>
    </citation>
    <scope>NUCLEOTIDE SEQUENCE [LARGE SCALE GENOMIC DNA]</scope>
    <source>
        <strain evidence="3">PI 553951</strain>
    </source>
</reference>
<organism evidence="3 4">
    <name type="scientific">Rubus argutus</name>
    <name type="common">Southern blackberry</name>
    <dbReference type="NCBI Taxonomy" id="59490"/>
    <lineage>
        <taxon>Eukaryota</taxon>
        <taxon>Viridiplantae</taxon>
        <taxon>Streptophyta</taxon>
        <taxon>Embryophyta</taxon>
        <taxon>Tracheophyta</taxon>
        <taxon>Spermatophyta</taxon>
        <taxon>Magnoliopsida</taxon>
        <taxon>eudicotyledons</taxon>
        <taxon>Gunneridae</taxon>
        <taxon>Pentapetalae</taxon>
        <taxon>rosids</taxon>
        <taxon>fabids</taxon>
        <taxon>Rosales</taxon>
        <taxon>Rosaceae</taxon>
        <taxon>Rosoideae</taxon>
        <taxon>Rosoideae incertae sedis</taxon>
        <taxon>Rubus</taxon>
    </lineage>
</organism>
<dbReference type="InterPro" id="IPR004332">
    <property type="entry name" value="Transposase_MuDR"/>
</dbReference>
<feature type="domain" description="Transposase MuDR plant" evidence="1">
    <location>
        <begin position="299"/>
        <end position="361"/>
    </location>
</feature>
<evidence type="ECO:0000259" key="2">
    <source>
        <dbReference type="Pfam" id="PF26130"/>
    </source>
</evidence>
<dbReference type="InterPro" id="IPR058594">
    <property type="entry name" value="PB1-like_dom_pln"/>
</dbReference>
<keyword evidence="4" id="KW-1185">Reference proteome</keyword>
<evidence type="ECO:0000259" key="1">
    <source>
        <dbReference type="Pfam" id="PF03108"/>
    </source>
</evidence>
<dbReference type="PANTHER" id="PTHR31973">
    <property type="entry name" value="POLYPROTEIN, PUTATIVE-RELATED"/>
    <property type="match status" value="1"/>
</dbReference>
<dbReference type="EMBL" id="JBEDUW010000001">
    <property type="protein sequence ID" value="KAK9951610.1"/>
    <property type="molecule type" value="Genomic_DNA"/>
</dbReference>